<name>A0A1J5RN93_9ZZZZ</name>
<protein>
    <submittedName>
        <fullName evidence="2">Uncharacterized protein</fullName>
    </submittedName>
</protein>
<dbReference type="EMBL" id="MLJW01000136">
    <property type="protein sequence ID" value="OIQ97201.1"/>
    <property type="molecule type" value="Genomic_DNA"/>
</dbReference>
<proteinExistence type="predicted"/>
<evidence type="ECO:0000313" key="2">
    <source>
        <dbReference type="EMBL" id="OIQ97201.1"/>
    </source>
</evidence>
<comment type="caution">
    <text evidence="2">The sequence shown here is derived from an EMBL/GenBank/DDBJ whole genome shotgun (WGS) entry which is preliminary data.</text>
</comment>
<accession>A0A1J5RN93</accession>
<feature type="region of interest" description="Disordered" evidence="1">
    <location>
        <begin position="68"/>
        <end position="89"/>
    </location>
</feature>
<feature type="compositionally biased region" description="Acidic residues" evidence="1">
    <location>
        <begin position="71"/>
        <end position="80"/>
    </location>
</feature>
<reference evidence="2" key="1">
    <citation type="submission" date="2016-10" db="EMBL/GenBank/DDBJ databases">
        <title>Sequence of Gallionella enrichment culture.</title>
        <authorList>
            <person name="Poehlein A."/>
            <person name="Muehling M."/>
            <person name="Daniel R."/>
        </authorList>
    </citation>
    <scope>NUCLEOTIDE SEQUENCE</scope>
</reference>
<gene>
    <name evidence="2" type="ORF">GALL_207550</name>
</gene>
<sequence length="89" mass="10121">MTGKRENKSPHPAGWSWRRLRADEEETASVLLRRILDDATVAPQGNGRSWLVVQMTDREIDDLAAWGCQSEDVEEDDPGEDSAIGWRRK</sequence>
<dbReference type="AlphaFoldDB" id="A0A1J5RN93"/>
<evidence type="ECO:0000256" key="1">
    <source>
        <dbReference type="SAM" id="MobiDB-lite"/>
    </source>
</evidence>
<organism evidence="2">
    <name type="scientific">mine drainage metagenome</name>
    <dbReference type="NCBI Taxonomy" id="410659"/>
    <lineage>
        <taxon>unclassified sequences</taxon>
        <taxon>metagenomes</taxon>
        <taxon>ecological metagenomes</taxon>
    </lineage>
</organism>